<accession>A0ACC2MMZ6</accession>
<dbReference type="Proteomes" id="UP001234297">
    <property type="component" value="Chromosome 1"/>
</dbReference>
<name>A0ACC2MMZ6_PERAE</name>
<protein>
    <submittedName>
        <fullName evidence="1">Uncharacterized protein</fullName>
    </submittedName>
</protein>
<organism evidence="1 2">
    <name type="scientific">Persea americana</name>
    <name type="common">Avocado</name>
    <dbReference type="NCBI Taxonomy" id="3435"/>
    <lineage>
        <taxon>Eukaryota</taxon>
        <taxon>Viridiplantae</taxon>
        <taxon>Streptophyta</taxon>
        <taxon>Embryophyta</taxon>
        <taxon>Tracheophyta</taxon>
        <taxon>Spermatophyta</taxon>
        <taxon>Magnoliopsida</taxon>
        <taxon>Magnoliidae</taxon>
        <taxon>Laurales</taxon>
        <taxon>Lauraceae</taxon>
        <taxon>Persea</taxon>
    </lineage>
</organism>
<gene>
    <name evidence="1" type="ORF">MRB53_000049</name>
</gene>
<comment type="caution">
    <text evidence="1">The sequence shown here is derived from an EMBL/GenBank/DDBJ whole genome shotgun (WGS) entry which is preliminary data.</text>
</comment>
<evidence type="ECO:0000313" key="2">
    <source>
        <dbReference type="Proteomes" id="UP001234297"/>
    </source>
</evidence>
<reference evidence="1 2" key="1">
    <citation type="journal article" date="2022" name="Hortic Res">
        <title>A haplotype resolved chromosomal level avocado genome allows analysis of novel avocado genes.</title>
        <authorList>
            <person name="Nath O."/>
            <person name="Fletcher S.J."/>
            <person name="Hayward A."/>
            <person name="Shaw L.M."/>
            <person name="Masouleh A.K."/>
            <person name="Furtado A."/>
            <person name="Henry R.J."/>
            <person name="Mitter N."/>
        </authorList>
    </citation>
    <scope>NUCLEOTIDE SEQUENCE [LARGE SCALE GENOMIC DNA]</scope>
    <source>
        <strain evidence="2">cv. Hass</strain>
    </source>
</reference>
<proteinExistence type="predicted"/>
<evidence type="ECO:0000313" key="1">
    <source>
        <dbReference type="EMBL" id="KAJ8647026.1"/>
    </source>
</evidence>
<keyword evidence="2" id="KW-1185">Reference proteome</keyword>
<dbReference type="EMBL" id="CM056809">
    <property type="protein sequence ID" value="KAJ8647026.1"/>
    <property type="molecule type" value="Genomic_DNA"/>
</dbReference>
<sequence length="111" mass="12313">MTIKTTEEESKPAAGSNEIVETQGESTDEIEAFKTAGKSDDWRCPFVHHQVLKIREEESHLGEDIGEGLSAKDKVSSAFLHLRSHMDALFNSRPMLPSSPLGNKSVFRSLQ</sequence>